<name>A0A4Y5SL31_9EURY</name>
<gene>
    <name evidence="2" type="ORF">FH039_08405</name>
</gene>
<dbReference type="AlphaFoldDB" id="A0A4Y5SL31"/>
<evidence type="ECO:0000313" key="2">
    <source>
        <dbReference type="EMBL" id="QDA31613.1"/>
    </source>
</evidence>
<accession>A0A4Y5SL31</accession>
<evidence type="ECO:0000313" key="3">
    <source>
        <dbReference type="Proteomes" id="UP000306007"/>
    </source>
</evidence>
<sequence length="272" mass="29208">MIALVMGVVIGIPTALILGKLLGKASEVLIAIIGVPLVTYAIALHELGLFAGLNVSMDGFSPEFIAGTETFLGLIVALAYVEFRTRKGLRIDDFIQISFITLPYISLGVALASQFWSGFLAIGIVLIGIVVVLSLKNPLRGLNVKPCPQEIGDCMTDEDSLMGALIRDTVLIGGRTLKEFPRARELVECMKRAGKPSSLRKATGLLVSLLPLLAVLLPPGDLTVIVGLTTAYLSTLIGAAFVTKGHPTPCPEVAREYREFLRKRKRKIDVAV</sequence>
<feature type="transmembrane region" description="Helical" evidence="1">
    <location>
        <begin position="93"/>
        <end position="112"/>
    </location>
</feature>
<reference evidence="2 3" key="1">
    <citation type="submission" date="2019-06" db="EMBL/GenBank/DDBJ databases">
        <title>Thermococcus indicus sp. nov., a Fe(III)-reducing hyperthermophilic archaeon isolated from the Onnuri vent field of the Central Indian Ocean ridge.</title>
        <authorList>
            <person name="Lim J.K."/>
            <person name="Kim Y.J."/>
            <person name="Kwon K.K."/>
        </authorList>
    </citation>
    <scope>NUCLEOTIDE SEQUENCE [LARGE SCALE GENOMIC DNA]</scope>
    <source>
        <strain evidence="2 3">IOH1</strain>
    </source>
</reference>
<feature type="transmembrane region" description="Helical" evidence="1">
    <location>
        <begin position="29"/>
        <end position="52"/>
    </location>
</feature>
<keyword evidence="1" id="KW-0472">Membrane</keyword>
<keyword evidence="3" id="KW-1185">Reference proteome</keyword>
<dbReference type="OrthoDB" id="102124at2157"/>
<feature type="transmembrane region" description="Helical" evidence="1">
    <location>
        <begin position="64"/>
        <end position="81"/>
    </location>
</feature>
<feature type="transmembrane region" description="Helical" evidence="1">
    <location>
        <begin position="118"/>
        <end position="135"/>
    </location>
</feature>
<proteinExistence type="predicted"/>
<evidence type="ECO:0000256" key="1">
    <source>
        <dbReference type="SAM" id="Phobius"/>
    </source>
</evidence>
<feature type="transmembrane region" description="Helical" evidence="1">
    <location>
        <begin position="6"/>
        <end position="22"/>
    </location>
</feature>
<dbReference type="KEGG" id="tic:FH039_08405"/>
<organism evidence="2 3">
    <name type="scientific">Thermococcus indicus</name>
    <dbReference type="NCBI Taxonomy" id="2586643"/>
    <lineage>
        <taxon>Archaea</taxon>
        <taxon>Methanobacteriati</taxon>
        <taxon>Methanobacteriota</taxon>
        <taxon>Thermococci</taxon>
        <taxon>Thermococcales</taxon>
        <taxon>Thermococcaceae</taxon>
        <taxon>Thermococcus</taxon>
    </lineage>
</organism>
<keyword evidence="1" id="KW-0812">Transmembrane</keyword>
<keyword evidence="1" id="KW-1133">Transmembrane helix</keyword>
<dbReference type="GeneID" id="40475199"/>
<dbReference type="RefSeq" id="WP_139680950.1">
    <property type="nucleotide sequence ID" value="NZ_CP040846.1"/>
</dbReference>
<dbReference type="EMBL" id="CP040846">
    <property type="protein sequence ID" value="QDA31613.1"/>
    <property type="molecule type" value="Genomic_DNA"/>
</dbReference>
<dbReference type="Proteomes" id="UP000306007">
    <property type="component" value="Chromosome"/>
</dbReference>
<protein>
    <submittedName>
        <fullName evidence="2">Uncharacterized protein</fullName>
    </submittedName>
</protein>